<accession>A0A7G5EE23</accession>
<gene>
    <name evidence="3" type="ORF">HS961_05065</name>
</gene>
<protein>
    <submittedName>
        <fullName evidence="3">SAM-dependent methyltransferase</fullName>
    </submittedName>
</protein>
<dbReference type="AlphaFoldDB" id="A0A7G5EE23"/>
<dbReference type="PANTHER" id="PTHR12049">
    <property type="entry name" value="PROTEIN ARGININE METHYLTRANSFERASE NDUFAF7, MITOCHONDRIAL"/>
    <property type="match status" value="1"/>
</dbReference>
<sequence>MARQPERNLPAQALGSASDQYGAWGRRRQWHGKRAASGDNRGVNTEPSSLTTVLAKRIAEAIAQAGGWIPFDDFMRMALYEPGLGYYANSRSKFGVMPEQGSDFVTAPELSPVFGELVAAQVQDAFVHTQTSEVWEFGAGTGALAEQLLSTLGPACTRYTIVDVSGSLRLRQQERLARFGDQVQWADSLPAQMQGVVVGNEVLDAMPVKLLLRQQGIWQERGVVVGRVSEDGEDIRFAWAERATPLRPPVEPELPLEAEYLTEIHPQGEAFVATLADRITRGAVLLIDYGFGEPEYYHPQRHMGTLVCHHLHQVDSDPLVLVGLKDITAHVNFTGTAVAAQDAGMDVLGYTSQAHFLINCGLGAKLDQLEVIARSKAAKLMMEHEMGEFFKAIMLSKGVEIWEPVGFVQGDRMHRL</sequence>
<proteinExistence type="predicted"/>
<evidence type="ECO:0000256" key="1">
    <source>
        <dbReference type="ARBA" id="ARBA00022603"/>
    </source>
</evidence>
<evidence type="ECO:0000313" key="3">
    <source>
        <dbReference type="EMBL" id="QMV72248.1"/>
    </source>
</evidence>
<evidence type="ECO:0000256" key="2">
    <source>
        <dbReference type="ARBA" id="ARBA00022679"/>
    </source>
</evidence>
<keyword evidence="2 3" id="KW-0808">Transferase</keyword>
<dbReference type="InterPro" id="IPR029063">
    <property type="entry name" value="SAM-dependent_MTases_sf"/>
</dbReference>
<dbReference type="InterPro" id="IPR038375">
    <property type="entry name" value="NDUFAF7_sf"/>
</dbReference>
<name>A0A7G5EE23_9BURK</name>
<dbReference type="SUPFAM" id="SSF53335">
    <property type="entry name" value="S-adenosyl-L-methionine-dependent methyltransferases"/>
    <property type="match status" value="1"/>
</dbReference>
<dbReference type="Gene3D" id="3.40.50.12710">
    <property type="match status" value="1"/>
</dbReference>
<keyword evidence="4" id="KW-1185">Reference proteome</keyword>
<dbReference type="GO" id="GO:0032259">
    <property type="term" value="P:methylation"/>
    <property type="evidence" value="ECO:0007669"/>
    <property type="project" value="UniProtKB-KW"/>
</dbReference>
<reference evidence="3 4" key="1">
    <citation type="journal article" date="2020" name="G3 (Bethesda)">
        <title>CeMbio - The Caenorhabditis elegans Microbiome Resource.</title>
        <authorList>
            <person name="Dirksen P."/>
            <person name="Assie A."/>
            <person name="Zimmermann J."/>
            <person name="Zhang F."/>
            <person name="Tietje A.M."/>
            <person name="Marsh S.A."/>
            <person name="Felix M.A."/>
            <person name="Shapira M."/>
            <person name="Kaleta C."/>
            <person name="Schulenburg H."/>
            <person name="Samuel B."/>
        </authorList>
    </citation>
    <scope>NUCLEOTIDE SEQUENCE [LARGE SCALE GENOMIC DNA]</scope>
    <source>
        <strain evidence="3 4">BIGb0172</strain>
    </source>
</reference>
<keyword evidence="1 3" id="KW-0489">Methyltransferase</keyword>
<dbReference type="InterPro" id="IPR003788">
    <property type="entry name" value="NDUFAF7"/>
</dbReference>
<dbReference type="EMBL" id="CP058554">
    <property type="protein sequence ID" value="QMV72248.1"/>
    <property type="molecule type" value="Genomic_DNA"/>
</dbReference>
<dbReference type="Pfam" id="PF02636">
    <property type="entry name" value="Methyltransf_28"/>
    <property type="match status" value="1"/>
</dbReference>
<organism evidence="3 4">
    <name type="scientific">Comamonas piscis</name>
    <dbReference type="NCBI Taxonomy" id="1562974"/>
    <lineage>
        <taxon>Bacteria</taxon>
        <taxon>Pseudomonadati</taxon>
        <taxon>Pseudomonadota</taxon>
        <taxon>Betaproteobacteria</taxon>
        <taxon>Burkholderiales</taxon>
        <taxon>Comamonadaceae</taxon>
        <taxon>Comamonas</taxon>
    </lineage>
</organism>
<dbReference type="PANTHER" id="PTHR12049:SF7">
    <property type="entry name" value="PROTEIN ARGININE METHYLTRANSFERASE NDUFAF7, MITOCHONDRIAL"/>
    <property type="match status" value="1"/>
</dbReference>
<dbReference type="KEGG" id="cpis:HS961_05065"/>
<evidence type="ECO:0000313" key="4">
    <source>
        <dbReference type="Proteomes" id="UP000515240"/>
    </source>
</evidence>
<dbReference type="Proteomes" id="UP000515240">
    <property type="component" value="Chromosome"/>
</dbReference>
<dbReference type="GO" id="GO:0035243">
    <property type="term" value="F:protein-arginine omega-N symmetric methyltransferase activity"/>
    <property type="evidence" value="ECO:0007669"/>
    <property type="project" value="TreeGrafter"/>
</dbReference>